<dbReference type="Proteomes" id="UP000825933">
    <property type="component" value="Unassembled WGS sequence"/>
</dbReference>
<name>A0A8T5UZP4_9EURY</name>
<sequence length="139" mass="14991">MKKLLMGGIFLILAVVLVSGCTSSGNNTQTAAPINVTNVTAGPGEFGMYTVTAAITPNENLDYLEMVAIWYDSSNAVIQTSSLLWNVNNPQAGQVYKAKGEDSLYQKGTPTRVEIYIFDSVFSGGDTSKAIYHHTVTFK</sequence>
<evidence type="ECO:0000313" key="2">
    <source>
        <dbReference type="Proteomes" id="UP000825933"/>
    </source>
</evidence>
<dbReference type="PROSITE" id="PS51257">
    <property type="entry name" value="PROKAR_LIPOPROTEIN"/>
    <property type="match status" value="1"/>
</dbReference>
<evidence type="ECO:0008006" key="3">
    <source>
        <dbReference type="Google" id="ProtNLM"/>
    </source>
</evidence>
<organism evidence="1 2">
    <name type="scientific">Methanobacterium spitsbergense</name>
    <dbReference type="NCBI Taxonomy" id="2874285"/>
    <lineage>
        <taxon>Archaea</taxon>
        <taxon>Methanobacteriati</taxon>
        <taxon>Methanobacteriota</taxon>
        <taxon>Methanomada group</taxon>
        <taxon>Methanobacteria</taxon>
        <taxon>Methanobacteriales</taxon>
        <taxon>Methanobacteriaceae</taxon>
        <taxon>Methanobacterium</taxon>
    </lineage>
</organism>
<comment type="caution">
    <text evidence="1">The sequence shown here is derived from an EMBL/GenBank/DDBJ whole genome shotgun (WGS) entry which is preliminary data.</text>
</comment>
<protein>
    <recommendedName>
        <fullName evidence="3">Lipoprotein</fullName>
    </recommendedName>
</protein>
<evidence type="ECO:0000313" key="1">
    <source>
        <dbReference type="EMBL" id="MBZ2166640.1"/>
    </source>
</evidence>
<gene>
    <name evidence="1" type="ORF">K8N75_11380</name>
</gene>
<reference evidence="2" key="1">
    <citation type="journal article" date="2022" name="Microbiol. Resour. Announc.">
        <title>Draft Genome Sequence of a Methanogenic Archaeon from West Spitsbergen Permafrost.</title>
        <authorList>
            <person name="Trubitsyn V."/>
            <person name="Rivkina E."/>
            <person name="Shcherbakova V."/>
        </authorList>
    </citation>
    <scope>NUCLEOTIDE SEQUENCE [LARGE SCALE GENOMIC DNA]</scope>
    <source>
        <strain evidence="2">VT</strain>
    </source>
</reference>
<accession>A0A8T5UZP4</accession>
<dbReference type="AlphaFoldDB" id="A0A8T5UZP4"/>
<keyword evidence="2" id="KW-1185">Reference proteome</keyword>
<dbReference type="EMBL" id="JAIOUQ010000014">
    <property type="protein sequence ID" value="MBZ2166640.1"/>
    <property type="molecule type" value="Genomic_DNA"/>
</dbReference>
<proteinExistence type="predicted"/>
<dbReference type="RefSeq" id="WP_223792187.1">
    <property type="nucleotide sequence ID" value="NZ_JAIOUQ010000014.1"/>
</dbReference>